<organism evidence="5 6">
    <name type="scientific">Pseudopedobacter beijingensis</name>
    <dbReference type="NCBI Taxonomy" id="1207056"/>
    <lineage>
        <taxon>Bacteria</taxon>
        <taxon>Pseudomonadati</taxon>
        <taxon>Bacteroidota</taxon>
        <taxon>Sphingobacteriia</taxon>
        <taxon>Sphingobacteriales</taxon>
        <taxon>Sphingobacteriaceae</taxon>
        <taxon>Pseudopedobacter</taxon>
    </lineage>
</organism>
<feature type="domain" description="HTH araC/xylS-type" evidence="4">
    <location>
        <begin position="14"/>
        <end position="71"/>
    </location>
</feature>
<sequence>MSPGTFFVFLGCYSPGDYLRNYRLKKACLLLLESDSRINEVAFNVGFNSASYFTKAFYKCYGMSPKEFINHHVKNVKKNA</sequence>
<protein>
    <submittedName>
        <fullName evidence="5">Helix-turn-helix domain-containing protein</fullName>
    </submittedName>
</protein>
<dbReference type="PRINTS" id="PR00032">
    <property type="entry name" value="HTHARAC"/>
</dbReference>
<dbReference type="Proteomes" id="UP001597118">
    <property type="component" value="Unassembled WGS sequence"/>
</dbReference>
<dbReference type="SUPFAM" id="SSF46689">
    <property type="entry name" value="Homeodomain-like"/>
    <property type="match status" value="1"/>
</dbReference>
<proteinExistence type="predicted"/>
<keyword evidence="6" id="KW-1185">Reference proteome</keyword>
<evidence type="ECO:0000259" key="4">
    <source>
        <dbReference type="PROSITE" id="PS01124"/>
    </source>
</evidence>
<dbReference type="PANTHER" id="PTHR43280:SF2">
    <property type="entry name" value="HTH-TYPE TRANSCRIPTIONAL REGULATOR EXSA"/>
    <property type="match status" value="1"/>
</dbReference>
<dbReference type="PANTHER" id="PTHR43280">
    <property type="entry name" value="ARAC-FAMILY TRANSCRIPTIONAL REGULATOR"/>
    <property type="match status" value="1"/>
</dbReference>
<evidence type="ECO:0000313" key="6">
    <source>
        <dbReference type="Proteomes" id="UP001597118"/>
    </source>
</evidence>
<dbReference type="SMART" id="SM00342">
    <property type="entry name" value="HTH_ARAC"/>
    <property type="match status" value="1"/>
</dbReference>
<dbReference type="InterPro" id="IPR020449">
    <property type="entry name" value="Tscrpt_reg_AraC-type_HTH"/>
</dbReference>
<dbReference type="PROSITE" id="PS01124">
    <property type="entry name" value="HTH_ARAC_FAMILY_2"/>
    <property type="match status" value="1"/>
</dbReference>
<dbReference type="InterPro" id="IPR018060">
    <property type="entry name" value="HTH_AraC"/>
</dbReference>
<name>A0ABW4IEL2_9SPHI</name>
<accession>A0ABW4IEL2</accession>
<reference evidence="6" key="1">
    <citation type="journal article" date="2019" name="Int. J. Syst. Evol. Microbiol.">
        <title>The Global Catalogue of Microorganisms (GCM) 10K type strain sequencing project: providing services to taxonomists for standard genome sequencing and annotation.</title>
        <authorList>
            <consortium name="The Broad Institute Genomics Platform"/>
            <consortium name="The Broad Institute Genome Sequencing Center for Infectious Disease"/>
            <person name="Wu L."/>
            <person name="Ma J."/>
        </authorList>
    </citation>
    <scope>NUCLEOTIDE SEQUENCE [LARGE SCALE GENOMIC DNA]</scope>
    <source>
        <strain evidence="6">CCUG 53762</strain>
    </source>
</reference>
<evidence type="ECO:0000256" key="3">
    <source>
        <dbReference type="ARBA" id="ARBA00023163"/>
    </source>
</evidence>
<comment type="caution">
    <text evidence="5">The sequence shown here is derived from an EMBL/GenBank/DDBJ whole genome shotgun (WGS) entry which is preliminary data.</text>
</comment>
<dbReference type="RefSeq" id="WP_379663567.1">
    <property type="nucleotide sequence ID" value="NZ_JBHUDG010000043.1"/>
</dbReference>
<dbReference type="Gene3D" id="1.10.10.60">
    <property type="entry name" value="Homeodomain-like"/>
    <property type="match status" value="1"/>
</dbReference>
<evidence type="ECO:0000313" key="5">
    <source>
        <dbReference type="EMBL" id="MFD1631198.1"/>
    </source>
</evidence>
<dbReference type="Pfam" id="PF12833">
    <property type="entry name" value="HTH_18"/>
    <property type="match status" value="1"/>
</dbReference>
<keyword evidence="1" id="KW-0805">Transcription regulation</keyword>
<gene>
    <name evidence="5" type="ORF">ACFSAH_15080</name>
</gene>
<evidence type="ECO:0000256" key="2">
    <source>
        <dbReference type="ARBA" id="ARBA00023125"/>
    </source>
</evidence>
<dbReference type="EMBL" id="JBHUDG010000043">
    <property type="protein sequence ID" value="MFD1631198.1"/>
    <property type="molecule type" value="Genomic_DNA"/>
</dbReference>
<evidence type="ECO:0000256" key="1">
    <source>
        <dbReference type="ARBA" id="ARBA00023015"/>
    </source>
</evidence>
<keyword evidence="3" id="KW-0804">Transcription</keyword>
<dbReference type="InterPro" id="IPR009057">
    <property type="entry name" value="Homeodomain-like_sf"/>
</dbReference>
<keyword evidence="2" id="KW-0238">DNA-binding</keyword>